<dbReference type="InterPro" id="IPR000182">
    <property type="entry name" value="GNAT_dom"/>
</dbReference>
<reference evidence="4 5" key="1">
    <citation type="submission" date="2021-03" db="EMBL/GenBank/DDBJ databases">
        <title>novel species isolated from a fishpond in China.</title>
        <authorList>
            <person name="Lu H."/>
            <person name="Cai Z."/>
        </authorList>
    </citation>
    <scope>NUCLEOTIDE SEQUENCE [LARGE SCALE GENOMIC DNA]</scope>
    <source>
        <strain evidence="4 5">Y57</strain>
    </source>
</reference>
<comment type="caution">
    <text evidence="4">The sequence shown here is derived from an EMBL/GenBank/DDBJ whole genome shotgun (WGS) entry which is preliminary data.</text>
</comment>
<evidence type="ECO:0000313" key="5">
    <source>
        <dbReference type="Proteomes" id="UP000663992"/>
    </source>
</evidence>
<evidence type="ECO:0000256" key="1">
    <source>
        <dbReference type="ARBA" id="ARBA00022679"/>
    </source>
</evidence>
<evidence type="ECO:0000256" key="2">
    <source>
        <dbReference type="ARBA" id="ARBA00023315"/>
    </source>
</evidence>
<keyword evidence="2" id="KW-0012">Acyltransferase</keyword>
<dbReference type="InterPro" id="IPR051016">
    <property type="entry name" value="Diverse_Substrate_AcTransf"/>
</dbReference>
<gene>
    <name evidence="4" type="ORF">J0A65_03620</name>
</gene>
<protein>
    <submittedName>
        <fullName evidence="4">GNAT family N-acetyltransferase</fullName>
    </submittedName>
</protein>
<name>A0ABS3CPA5_9ALTE</name>
<dbReference type="EMBL" id="JAFKCS010000002">
    <property type="protein sequence ID" value="MBN7818937.1"/>
    <property type="molecule type" value="Genomic_DNA"/>
</dbReference>
<feature type="domain" description="N-acetyltransferase" evidence="3">
    <location>
        <begin position="12"/>
        <end position="162"/>
    </location>
</feature>
<dbReference type="InterPro" id="IPR016181">
    <property type="entry name" value="Acyl_CoA_acyltransferase"/>
</dbReference>
<dbReference type="Pfam" id="PF00583">
    <property type="entry name" value="Acetyltransf_1"/>
    <property type="match status" value="1"/>
</dbReference>
<dbReference type="PROSITE" id="PS51186">
    <property type="entry name" value="GNAT"/>
    <property type="match status" value="1"/>
</dbReference>
<sequence length="162" mass="18470">MKSLHSLACKVVNVRPPTLTELPALLNLMRQLADFEDYLDDFSVTVDDLRERMLSENPQCYCLVVSGSEGDLLGYAVWLLVPFTYDLTPNAMLKELYLVPQARGQGLGRHLFKAVQEQVYQQGCRRLLWNVLNGNQAAQGFYQRLGGHPEEKWQAWQKILSA</sequence>
<proteinExistence type="predicted"/>
<accession>A0ABS3CPA5</accession>
<keyword evidence="1" id="KW-0808">Transferase</keyword>
<evidence type="ECO:0000259" key="3">
    <source>
        <dbReference type="PROSITE" id="PS51186"/>
    </source>
</evidence>
<dbReference type="PANTHER" id="PTHR10545">
    <property type="entry name" value="DIAMINE N-ACETYLTRANSFERASE"/>
    <property type="match status" value="1"/>
</dbReference>
<evidence type="ECO:0000313" key="4">
    <source>
        <dbReference type="EMBL" id="MBN7818937.1"/>
    </source>
</evidence>
<dbReference type="SUPFAM" id="SSF55729">
    <property type="entry name" value="Acyl-CoA N-acyltransferases (Nat)"/>
    <property type="match status" value="1"/>
</dbReference>
<dbReference type="RefSeq" id="WP_206592760.1">
    <property type="nucleotide sequence ID" value="NZ_JAFKCS010000002.1"/>
</dbReference>
<dbReference type="PANTHER" id="PTHR10545:SF29">
    <property type="entry name" value="GH14572P-RELATED"/>
    <property type="match status" value="1"/>
</dbReference>
<dbReference type="Proteomes" id="UP000663992">
    <property type="component" value="Unassembled WGS sequence"/>
</dbReference>
<dbReference type="Gene3D" id="3.40.630.30">
    <property type="match status" value="1"/>
</dbReference>
<keyword evidence="5" id="KW-1185">Reference proteome</keyword>
<organism evidence="4 5">
    <name type="scientific">Bowmanella yangjiangensis</name>
    <dbReference type="NCBI Taxonomy" id="2811230"/>
    <lineage>
        <taxon>Bacteria</taxon>
        <taxon>Pseudomonadati</taxon>
        <taxon>Pseudomonadota</taxon>
        <taxon>Gammaproteobacteria</taxon>
        <taxon>Alteromonadales</taxon>
        <taxon>Alteromonadaceae</taxon>
        <taxon>Bowmanella</taxon>
    </lineage>
</organism>
<dbReference type="CDD" id="cd04301">
    <property type="entry name" value="NAT_SF"/>
    <property type="match status" value="1"/>
</dbReference>